<evidence type="ECO:0000313" key="2">
    <source>
        <dbReference type="EMBL" id="GIL47051.1"/>
    </source>
</evidence>
<feature type="compositionally biased region" description="Low complexity" evidence="1">
    <location>
        <begin position="89"/>
        <end position="99"/>
    </location>
</feature>
<dbReference type="EMBL" id="BNCO01000004">
    <property type="protein sequence ID" value="GIL47051.1"/>
    <property type="molecule type" value="Genomic_DNA"/>
</dbReference>
<accession>A0A8J4ASZ3</accession>
<feature type="non-terminal residue" evidence="2">
    <location>
        <position position="1"/>
    </location>
</feature>
<feature type="compositionally biased region" description="Low complexity" evidence="1">
    <location>
        <begin position="1"/>
        <end position="22"/>
    </location>
</feature>
<organism evidence="2 3">
    <name type="scientific">Volvox africanus</name>
    <dbReference type="NCBI Taxonomy" id="51714"/>
    <lineage>
        <taxon>Eukaryota</taxon>
        <taxon>Viridiplantae</taxon>
        <taxon>Chlorophyta</taxon>
        <taxon>core chlorophytes</taxon>
        <taxon>Chlorophyceae</taxon>
        <taxon>CS clade</taxon>
        <taxon>Chlamydomonadales</taxon>
        <taxon>Volvocaceae</taxon>
        <taxon>Volvox</taxon>
    </lineage>
</organism>
<evidence type="ECO:0000256" key="1">
    <source>
        <dbReference type="SAM" id="MobiDB-lite"/>
    </source>
</evidence>
<dbReference type="Proteomes" id="UP000747399">
    <property type="component" value="Unassembled WGS sequence"/>
</dbReference>
<comment type="caution">
    <text evidence="2">The sequence shown here is derived from an EMBL/GenBank/DDBJ whole genome shotgun (WGS) entry which is preliminary data.</text>
</comment>
<feature type="compositionally biased region" description="Low complexity" evidence="1">
    <location>
        <begin position="142"/>
        <end position="151"/>
    </location>
</feature>
<proteinExistence type="predicted"/>
<feature type="region of interest" description="Disordered" evidence="1">
    <location>
        <begin position="1"/>
        <end position="163"/>
    </location>
</feature>
<name>A0A8J4ASZ3_9CHLO</name>
<reference evidence="2" key="1">
    <citation type="journal article" date="2021" name="Proc. Natl. Acad. Sci. U.S.A.">
        <title>Three genomes in the algal genus Volvox reveal the fate of a haploid sex-determining region after a transition to homothallism.</title>
        <authorList>
            <person name="Yamamoto K."/>
            <person name="Hamaji T."/>
            <person name="Kawai-Toyooka H."/>
            <person name="Matsuzaki R."/>
            <person name="Takahashi F."/>
            <person name="Nishimura Y."/>
            <person name="Kawachi M."/>
            <person name="Noguchi H."/>
            <person name="Minakuchi Y."/>
            <person name="Umen J.G."/>
            <person name="Toyoda A."/>
            <person name="Nozaki H."/>
        </authorList>
    </citation>
    <scope>NUCLEOTIDE SEQUENCE</scope>
    <source>
        <strain evidence="2">NIES-3780</strain>
    </source>
</reference>
<feature type="non-terminal residue" evidence="2">
    <location>
        <position position="163"/>
    </location>
</feature>
<sequence length="163" mass="17002">QQTGKQAGSQQEQQQRAKQAAALDGLSNSTSLVPPKLDIPDANLNLEPATPAQSQEANSTEPLQQPQLQLFTTNSGRQLWRAPTMVEPQRSQSQSQSQSHQFGAESPPVAFSPPPQRASAPPQSSTQALPSTPFNGPTDKSAAAVGKGAAATPPPSQNGVMAT</sequence>
<dbReference type="AlphaFoldDB" id="A0A8J4ASZ3"/>
<evidence type="ECO:0000313" key="3">
    <source>
        <dbReference type="Proteomes" id="UP000747399"/>
    </source>
</evidence>
<keyword evidence="3" id="KW-1185">Reference proteome</keyword>
<feature type="compositionally biased region" description="Low complexity" evidence="1">
    <location>
        <begin position="117"/>
        <end position="133"/>
    </location>
</feature>
<protein>
    <submittedName>
        <fullName evidence="2">Uncharacterized protein</fullName>
    </submittedName>
</protein>
<feature type="compositionally biased region" description="Polar residues" evidence="1">
    <location>
        <begin position="51"/>
        <end position="61"/>
    </location>
</feature>
<gene>
    <name evidence="2" type="ORF">Vafri_3883</name>
</gene>